<gene>
    <name evidence="1" type="ORF">F4553_004881</name>
</gene>
<dbReference type="PANTHER" id="PTHR34472">
    <property type="entry name" value="SULFUR CARRIER PROTEIN THIS"/>
    <property type="match status" value="1"/>
</dbReference>
<organism evidence="1 2">
    <name type="scientific">Allocatelliglobosispora scoriae</name>
    <dbReference type="NCBI Taxonomy" id="643052"/>
    <lineage>
        <taxon>Bacteria</taxon>
        <taxon>Bacillati</taxon>
        <taxon>Actinomycetota</taxon>
        <taxon>Actinomycetes</taxon>
        <taxon>Micromonosporales</taxon>
        <taxon>Micromonosporaceae</taxon>
        <taxon>Allocatelliglobosispora</taxon>
    </lineage>
</organism>
<comment type="caution">
    <text evidence="1">The sequence shown here is derived from an EMBL/GenBank/DDBJ whole genome shotgun (WGS) entry which is preliminary data.</text>
</comment>
<keyword evidence="2" id="KW-1185">Reference proteome</keyword>
<evidence type="ECO:0000313" key="1">
    <source>
        <dbReference type="EMBL" id="MBB5871502.1"/>
    </source>
</evidence>
<dbReference type="InterPro" id="IPR003749">
    <property type="entry name" value="ThiS/MoaD-like"/>
</dbReference>
<dbReference type="CDD" id="cd00565">
    <property type="entry name" value="Ubl_ThiS"/>
    <property type="match status" value="1"/>
</dbReference>
<dbReference type="NCBIfam" id="TIGR01683">
    <property type="entry name" value="thiS"/>
    <property type="match status" value="1"/>
</dbReference>
<dbReference type="PANTHER" id="PTHR34472:SF1">
    <property type="entry name" value="SULFUR CARRIER PROTEIN THIS"/>
    <property type="match status" value="1"/>
</dbReference>
<dbReference type="AlphaFoldDB" id="A0A841BXK7"/>
<dbReference type="Pfam" id="PF02597">
    <property type="entry name" value="ThiS"/>
    <property type="match status" value="1"/>
</dbReference>
<dbReference type="EMBL" id="JACHMN010000002">
    <property type="protein sequence ID" value="MBB5871502.1"/>
    <property type="molecule type" value="Genomic_DNA"/>
</dbReference>
<dbReference type="RefSeq" id="WP_184839597.1">
    <property type="nucleotide sequence ID" value="NZ_JACHMN010000002.1"/>
</dbReference>
<dbReference type="InterPro" id="IPR012675">
    <property type="entry name" value="Beta-grasp_dom_sf"/>
</dbReference>
<proteinExistence type="predicted"/>
<accession>A0A841BXK7</accession>
<sequence length="65" mass="6795">MIWINGTESELGNGTTVATIAAELELPERGVAVALNGEVVPRGGWPAAVLRDHDRLEILTATQGG</sequence>
<dbReference type="Proteomes" id="UP000587527">
    <property type="component" value="Unassembled WGS sequence"/>
</dbReference>
<reference evidence="1 2" key="1">
    <citation type="submission" date="2020-08" db="EMBL/GenBank/DDBJ databases">
        <title>Sequencing the genomes of 1000 actinobacteria strains.</title>
        <authorList>
            <person name="Klenk H.-P."/>
        </authorList>
    </citation>
    <scope>NUCLEOTIDE SEQUENCE [LARGE SCALE GENOMIC DNA]</scope>
    <source>
        <strain evidence="1 2">DSM 45362</strain>
    </source>
</reference>
<dbReference type="SUPFAM" id="SSF54285">
    <property type="entry name" value="MoaD/ThiS"/>
    <property type="match status" value="1"/>
</dbReference>
<dbReference type="InterPro" id="IPR010035">
    <property type="entry name" value="Thi_S"/>
</dbReference>
<name>A0A841BXK7_9ACTN</name>
<protein>
    <submittedName>
        <fullName evidence="1">Sulfur carrier protein</fullName>
    </submittedName>
</protein>
<evidence type="ECO:0000313" key="2">
    <source>
        <dbReference type="Proteomes" id="UP000587527"/>
    </source>
</evidence>
<dbReference type="Gene3D" id="3.10.20.30">
    <property type="match status" value="1"/>
</dbReference>
<dbReference type="InterPro" id="IPR016155">
    <property type="entry name" value="Mopterin_synth/thiamin_S_b"/>
</dbReference>